<reference evidence="16" key="1">
    <citation type="submission" date="2013-11" db="EMBL/GenBank/DDBJ databases">
        <title>Genome sequence of the fusiform rust pathogen reveals effectors for host alternation and coevolution with pine.</title>
        <authorList>
            <consortium name="DOE Joint Genome Institute"/>
            <person name="Smith K."/>
            <person name="Pendleton A."/>
            <person name="Kubisiak T."/>
            <person name="Anderson C."/>
            <person name="Salamov A."/>
            <person name="Aerts A."/>
            <person name="Riley R."/>
            <person name="Clum A."/>
            <person name="Lindquist E."/>
            <person name="Ence D."/>
            <person name="Campbell M."/>
            <person name="Kronenberg Z."/>
            <person name="Feau N."/>
            <person name="Dhillon B."/>
            <person name="Hamelin R."/>
            <person name="Burleigh J."/>
            <person name="Smith J."/>
            <person name="Yandell M."/>
            <person name="Nelson C."/>
            <person name="Grigoriev I."/>
            <person name="Davis J."/>
        </authorList>
    </citation>
    <scope>NUCLEOTIDE SEQUENCE</scope>
    <source>
        <strain evidence="16">G11</strain>
    </source>
</reference>
<comment type="caution">
    <text evidence="16">The sequence shown here is derived from an EMBL/GenBank/DDBJ whole genome shotgun (WGS) entry which is preliminary data.</text>
</comment>
<dbReference type="PANTHER" id="PTHR12831">
    <property type="entry name" value="TRANSCRIPTION INITIATION FACTOR IIH TFIIH , POLYPEPTIDE 3-RELATED"/>
    <property type="match status" value="1"/>
</dbReference>
<feature type="region of interest" description="Disordered" evidence="15">
    <location>
        <begin position="299"/>
        <end position="328"/>
    </location>
</feature>
<dbReference type="InterPro" id="IPR004600">
    <property type="entry name" value="TFIIH_Tfb4/GTF2H3"/>
</dbReference>
<comment type="subcellular location">
    <subcellularLocation>
        <location evidence="2 14">Nucleus</location>
    </subcellularLocation>
</comment>
<comment type="subunit">
    <text evidence="14">Component of the 7-subunit TFIIH core complex composed of XPB/SSL2, XPD/RAD3, SSL1, TFB1, TFB2, TFB4 and TFB5, which is active in NER. The core complex associates with the 3-subunit CTD-kinase module TFIIK composed of CCL1, KIN28 and TFB3 to form the 10-subunit holoenzyme (holo-TFIIH) active in transcription.</text>
</comment>
<keyword evidence="9 14" id="KW-0805">Transcription regulation</keyword>
<dbReference type="EMBL" id="MU167281">
    <property type="protein sequence ID" value="KAG0145160.1"/>
    <property type="molecule type" value="Genomic_DNA"/>
</dbReference>
<evidence type="ECO:0000256" key="11">
    <source>
        <dbReference type="ARBA" id="ARBA00023204"/>
    </source>
</evidence>
<comment type="similarity">
    <text evidence="3 14">Belongs to the TFB4 family.</text>
</comment>
<feature type="compositionally biased region" description="Polar residues" evidence="15">
    <location>
        <begin position="317"/>
        <end position="328"/>
    </location>
</feature>
<dbReference type="Proteomes" id="UP000886653">
    <property type="component" value="Unassembled WGS sequence"/>
</dbReference>
<keyword evidence="10 14" id="KW-0804">Transcription</keyword>
<evidence type="ECO:0000256" key="13">
    <source>
        <dbReference type="ARBA" id="ARBA00033341"/>
    </source>
</evidence>
<keyword evidence="8 14" id="KW-0862">Zinc</keyword>
<evidence type="ECO:0000256" key="14">
    <source>
        <dbReference type="RuleBase" id="RU368090"/>
    </source>
</evidence>
<keyword evidence="6 14" id="KW-0227">DNA damage</keyword>
<accession>A0A9P6NKC9</accession>
<dbReference type="InterPro" id="IPR036465">
    <property type="entry name" value="vWFA_dom_sf"/>
</dbReference>
<evidence type="ECO:0000256" key="7">
    <source>
        <dbReference type="ARBA" id="ARBA00022771"/>
    </source>
</evidence>
<evidence type="ECO:0000256" key="8">
    <source>
        <dbReference type="ARBA" id="ARBA00022833"/>
    </source>
</evidence>
<evidence type="ECO:0000313" key="16">
    <source>
        <dbReference type="EMBL" id="KAG0145160.1"/>
    </source>
</evidence>
<evidence type="ECO:0000256" key="6">
    <source>
        <dbReference type="ARBA" id="ARBA00022763"/>
    </source>
</evidence>
<evidence type="ECO:0000256" key="9">
    <source>
        <dbReference type="ARBA" id="ARBA00023015"/>
    </source>
</evidence>
<evidence type="ECO:0000256" key="4">
    <source>
        <dbReference type="ARBA" id="ARBA00021280"/>
    </source>
</evidence>
<evidence type="ECO:0000256" key="2">
    <source>
        <dbReference type="ARBA" id="ARBA00004123"/>
    </source>
</evidence>
<name>A0A9P6NKC9_9BASI</name>
<dbReference type="GO" id="GO:0005675">
    <property type="term" value="C:transcription factor TFIIH holo complex"/>
    <property type="evidence" value="ECO:0007669"/>
    <property type="project" value="UniProtKB-UniRule"/>
</dbReference>
<dbReference type="GO" id="GO:0000439">
    <property type="term" value="C:transcription factor TFIIH core complex"/>
    <property type="evidence" value="ECO:0007669"/>
    <property type="project" value="UniProtKB-UniRule"/>
</dbReference>
<dbReference type="GO" id="GO:0006355">
    <property type="term" value="P:regulation of DNA-templated transcription"/>
    <property type="evidence" value="ECO:0007669"/>
    <property type="project" value="InterPro"/>
</dbReference>
<dbReference type="GO" id="GO:0008270">
    <property type="term" value="F:zinc ion binding"/>
    <property type="evidence" value="ECO:0007669"/>
    <property type="project" value="UniProtKB-KW"/>
</dbReference>
<keyword evidence="7 14" id="KW-0863">Zinc-finger</keyword>
<gene>
    <name evidence="16" type="ORF">CROQUDRAFT_64141</name>
</gene>
<keyword evidence="11 14" id="KW-0234">DNA repair</keyword>
<keyword evidence="17" id="KW-1185">Reference proteome</keyword>
<dbReference type="Pfam" id="PF03850">
    <property type="entry name" value="Tfb4"/>
    <property type="match status" value="1"/>
</dbReference>
<organism evidence="16 17">
    <name type="scientific">Cronartium quercuum f. sp. fusiforme G11</name>
    <dbReference type="NCBI Taxonomy" id="708437"/>
    <lineage>
        <taxon>Eukaryota</taxon>
        <taxon>Fungi</taxon>
        <taxon>Dikarya</taxon>
        <taxon>Basidiomycota</taxon>
        <taxon>Pucciniomycotina</taxon>
        <taxon>Pucciniomycetes</taxon>
        <taxon>Pucciniales</taxon>
        <taxon>Coleosporiaceae</taxon>
        <taxon>Cronartium</taxon>
    </lineage>
</organism>
<evidence type="ECO:0000256" key="12">
    <source>
        <dbReference type="ARBA" id="ARBA00023242"/>
    </source>
</evidence>
<protein>
    <recommendedName>
        <fullName evidence="4 14">General transcription and DNA repair factor IIH subunit TFB4</fullName>
        <shortName evidence="14">TFIIH subunit TFB4</shortName>
    </recommendedName>
    <alternativeName>
        <fullName evidence="13 14">RNA polymerase II transcription factor B subunit 4</fullName>
    </alternativeName>
</protein>
<comment type="function">
    <text evidence="1 14">Component of the general transcription and DNA repair factor IIH (TFIIH) core complex, which is involved in general and transcription-coupled nucleotide excision repair (NER) of damaged DNA and, when complexed to TFIIK, in RNA transcription by RNA polymerase II. In NER, TFIIH acts by opening DNA around the lesion to allow the excision of the damaged oligonucleotide and its replacement by a new DNA fragment. In transcription, TFIIH has an essential role in transcription initiation. When the pre-initiation complex (PIC) has been established, TFIIH is required for promoter opening and promoter escape. Phosphorylation of the C-terminal tail (CTD) of the largest subunit of RNA polymerase II by the kinase module TFIIK controls the initiation of transcription.</text>
</comment>
<proteinExistence type="inferred from homology"/>
<dbReference type="PANTHER" id="PTHR12831:SF0">
    <property type="entry name" value="GENERAL TRANSCRIPTION FACTOR IIH SUBUNIT 3"/>
    <property type="match status" value="1"/>
</dbReference>
<dbReference type="GO" id="GO:0006289">
    <property type="term" value="P:nucleotide-excision repair"/>
    <property type="evidence" value="ECO:0007669"/>
    <property type="project" value="UniProtKB-UniRule"/>
</dbReference>
<dbReference type="AlphaFoldDB" id="A0A9P6NKC9"/>
<evidence type="ECO:0000256" key="5">
    <source>
        <dbReference type="ARBA" id="ARBA00022723"/>
    </source>
</evidence>
<sequence>MSSMTDSADFLVIILDLNPFAWSEFEVEEGGQSIDILSALESVLIFANTHLAIKHENALAVYGATIGTSELLYSSIHARGETAVKNSSSRRDASTYQTFRVVDDAVSEGVKRLMDFEEKDINSTQQIGTVSALARALCHINQLGKDDDKKKDPLKPRILIISISPDSPGQYIPMMNCIFSAQKASIPIDVCKITGEDAVFLQQAAHLTNGVYYRLEKPKAMIQYLTMTFLPGVTARKFLNLPQQEEVDLRAACFCHRTIIDIGYVCSVCLSIFCAPTPVCSTCRTKFPMSTLKRFIAAKPKPRTKASNGSVAGARNGSRTPSAPGTPT</sequence>
<keyword evidence="12 14" id="KW-0539">Nucleus</keyword>
<evidence type="ECO:0000313" key="17">
    <source>
        <dbReference type="Proteomes" id="UP000886653"/>
    </source>
</evidence>
<evidence type="ECO:0000256" key="15">
    <source>
        <dbReference type="SAM" id="MobiDB-lite"/>
    </source>
</evidence>
<keyword evidence="5 14" id="KW-0479">Metal-binding</keyword>
<dbReference type="OrthoDB" id="17307at2759"/>
<dbReference type="Gene3D" id="3.40.50.410">
    <property type="entry name" value="von Willebrand factor, type A domain"/>
    <property type="match status" value="1"/>
</dbReference>
<evidence type="ECO:0000256" key="1">
    <source>
        <dbReference type="ARBA" id="ARBA00002817"/>
    </source>
</evidence>
<evidence type="ECO:0000256" key="10">
    <source>
        <dbReference type="ARBA" id="ARBA00023163"/>
    </source>
</evidence>
<evidence type="ECO:0000256" key="3">
    <source>
        <dbReference type="ARBA" id="ARBA00005273"/>
    </source>
</evidence>